<dbReference type="InterPro" id="IPR004441">
    <property type="entry name" value="rRNA_MeTrfase_TrmH"/>
</dbReference>
<dbReference type="Gene3D" id="3.40.1280.10">
    <property type="match status" value="1"/>
</dbReference>
<dbReference type="EC" id="2.1.1.185" evidence="6"/>
<keyword evidence="3 6" id="KW-0489">Methyltransferase</keyword>
<dbReference type="AlphaFoldDB" id="A0A1E2VDP2"/>
<gene>
    <name evidence="6" type="primary">rlmB</name>
    <name evidence="8" type="ORF">BFW38_01870</name>
</gene>
<evidence type="ECO:0000256" key="4">
    <source>
        <dbReference type="ARBA" id="ARBA00022679"/>
    </source>
</evidence>
<dbReference type="InterPro" id="IPR029026">
    <property type="entry name" value="tRNA_m1G_MTases_N"/>
</dbReference>
<evidence type="ECO:0000259" key="7">
    <source>
        <dbReference type="SMART" id="SM00967"/>
    </source>
</evidence>
<keyword evidence="9" id="KW-1185">Reference proteome</keyword>
<dbReference type="SUPFAM" id="SSF75217">
    <property type="entry name" value="alpha/beta knot"/>
    <property type="match status" value="1"/>
</dbReference>
<comment type="subcellular location">
    <subcellularLocation>
        <location evidence="6">Cytoplasm</location>
    </subcellularLocation>
</comment>
<protein>
    <recommendedName>
        <fullName evidence="6">23S rRNA (guanosine-2'-O-)-methyltransferase RlmB</fullName>
        <ecNumber evidence="6">2.1.1.185</ecNumber>
    </recommendedName>
    <alternativeName>
        <fullName evidence="6">23S rRNA (guanosine2251 2'-O)-methyltransferase</fullName>
    </alternativeName>
    <alternativeName>
        <fullName evidence="6">23S rRNA Gm2251 2'-O-methyltransferase</fullName>
    </alternativeName>
</protein>
<keyword evidence="4 6" id="KW-0808">Transferase</keyword>
<dbReference type="InterPro" id="IPR029028">
    <property type="entry name" value="Alpha/beta_knot_MTases"/>
</dbReference>
<feature type="binding site" evidence="6">
    <location>
        <position position="225"/>
    </location>
    <ligand>
        <name>S-adenosyl-L-methionine</name>
        <dbReference type="ChEBI" id="CHEBI:59789"/>
    </ligand>
</feature>
<dbReference type="Pfam" id="PF00588">
    <property type="entry name" value="SpoU_methylase"/>
    <property type="match status" value="1"/>
</dbReference>
<dbReference type="NCBIfam" id="TIGR00186">
    <property type="entry name" value="rRNA_methyl_3"/>
    <property type="match status" value="1"/>
</dbReference>
<feature type="binding site" evidence="6">
    <location>
        <position position="216"/>
    </location>
    <ligand>
        <name>S-adenosyl-L-methionine</name>
        <dbReference type="ChEBI" id="CHEBI:59789"/>
    </ligand>
</feature>
<dbReference type="HAMAP" id="MF_01887">
    <property type="entry name" value="23SrRNA_methyltr_B"/>
    <property type="match status" value="1"/>
</dbReference>
<evidence type="ECO:0000256" key="2">
    <source>
        <dbReference type="ARBA" id="ARBA00022552"/>
    </source>
</evidence>
<dbReference type="GO" id="GO:0070039">
    <property type="term" value="F:rRNA (guanosine-2'-O-)-methyltransferase activity"/>
    <property type="evidence" value="ECO:0007669"/>
    <property type="project" value="UniProtKB-UniRule"/>
</dbReference>
<evidence type="ECO:0000256" key="6">
    <source>
        <dbReference type="HAMAP-Rule" id="MF_01887"/>
    </source>
</evidence>
<dbReference type="InterPro" id="IPR029064">
    <property type="entry name" value="Ribosomal_eL30-like_sf"/>
</dbReference>
<sequence>MVFGLHAVTTLLARHPEQVRQLLVQKGREDERMQTVLRLAQDAGIACHVCDKETLDAGIEGVHQGVVALCRPLEAGNEQALDQRLAEVAREGRMPLLLVLDGVTDPHNFGACLRSADAAGVDAIVVPKDKAAPLNATVRKVACGAAEALPVIAVTNLARTLRQLADQGMWVVGTAGEADQLVYEVDLNRPLVMVMGAEGKGMRRLTREHCDELIKLPMAGEVSSLNVSVAAGVCLYEVVRQRIACQVKR</sequence>
<accession>A0A1E2VDP2</accession>
<dbReference type="FunFam" id="3.40.1280.10:FF:000008">
    <property type="entry name" value="Group 3 RNA methyltransferase TrmH"/>
    <property type="match status" value="1"/>
</dbReference>
<evidence type="ECO:0000256" key="5">
    <source>
        <dbReference type="ARBA" id="ARBA00022691"/>
    </source>
</evidence>
<evidence type="ECO:0000256" key="1">
    <source>
        <dbReference type="ARBA" id="ARBA00022490"/>
    </source>
</evidence>
<dbReference type="CDD" id="cd18103">
    <property type="entry name" value="SpoU-like_RlmB"/>
    <property type="match status" value="1"/>
</dbReference>
<dbReference type="GO" id="GO:0005829">
    <property type="term" value="C:cytosol"/>
    <property type="evidence" value="ECO:0007669"/>
    <property type="project" value="TreeGrafter"/>
</dbReference>
<dbReference type="Proteomes" id="UP000094291">
    <property type="component" value="Unassembled WGS sequence"/>
</dbReference>
<dbReference type="InterPro" id="IPR001537">
    <property type="entry name" value="SpoU_MeTrfase"/>
</dbReference>
<dbReference type="Pfam" id="PF08032">
    <property type="entry name" value="SpoU_sub_bind"/>
    <property type="match status" value="1"/>
</dbReference>
<proteinExistence type="inferred from homology"/>
<keyword evidence="2 6" id="KW-0698">rRNA processing</keyword>
<reference evidence="8 9" key="1">
    <citation type="submission" date="2016-08" db="EMBL/GenBank/DDBJ databases">
        <authorList>
            <person name="Seilhamer J.J."/>
        </authorList>
    </citation>
    <scope>NUCLEOTIDE SEQUENCE [LARGE SCALE GENOMIC DNA]</scope>
    <source>
        <strain evidence="8 9">PH27A</strain>
    </source>
</reference>
<feature type="domain" description="RNA 2-O ribose methyltransferase substrate binding" evidence="7">
    <location>
        <begin position="1"/>
        <end position="76"/>
    </location>
</feature>
<comment type="catalytic activity">
    <reaction evidence="6">
        <text>guanosine(2251) in 23S rRNA + S-adenosyl-L-methionine = 2'-O-methylguanosine(2251) in 23S rRNA + S-adenosyl-L-homocysteine + H(+)</text>
        <dbReference type="Rhea" id="RHEA:24140"/>
        <dbReference type="Rhea" id="RHEA-COMP:10239"/>
        <dbReference type="Rhea" id="RHEA-COMP:10241"/>
        <dbReference type="ChEBI" id="CHEBI:15378"/>
        <dbReference type="ChEBI" id="CHEBI:57856"/>
        <dbReference type="ChEBI" id="CHEBI:59789"/>
        <dbReference type="ChEBI" id="CHEBI:74269"/>
        <dbReference type="ChEBI" id="CHEBI:74445"/>
        <dbReference type="EC" id="2.1.1.185"/>
    </reaction>
</comment>
<dbReference type="STRING" id="197479.BFW38_01870"/>
<organism evidence="8 9">
    <name type="scientific">Terasakiispira papahanaumokuakeensis</name>
    <dbReference type="NCBI Taxonomy" id="197479"/>
    <lineage>
        <taxon>Bacteria</taxon>
        <taxon>Pseudomonadati</taxon>
        <taxon>Pseudomonadota</taxon>
        <taxon>Gammaproteobacteria</taxon>
        <taxon>Oceanospirillales</taxon>
        <taxon>Terasakiispira</taxon>
    </lineage>
</organism>
<name>A0A1E2VDP2_9GAMM</name>
<comment type="caution">
    <text evidence="8">The sequence shown here is derived from an EMBL/GenBank/DDBJ whole genome shotgun (WGS) entry which is preliminary data.</text>
</comment>
<dbReference type="PANTHER" id="PTHR46429:SF1">
    <property type="entry name" value="23S RRNA (GUANOSINE-2'-O-)-METHYLTRANSFERASE RLMB"/>
    <property type="match status" value="1"/>
</dbReference>
<comment type="function">
    <text evidence="6">Specifically methylates the ribose of guanosine 2251 in 23S rRNA.</text>
</comment>
<comment type="similarity">
    <text evidence="6">Belongs to the class IV-like SAM-binding methyltransferase superfamily. RNA methyltransferase TrmH family. RlmB subfamily.</text>
</comment>
<evidence type="ECO:0000313" key="8">
    <source>
        <dbReference type="EMBL" id="ODC05119.1"/>
    </source>
</evidence>
<evidence type="ECO:0000256" key="3">
    <source>
        <dbReference type="ARBA" id="ARBA00022603"/>
    </source>
</evidence>
<dbReference type="SMART" id="SM00967">
    <property type="entry name" value="SpoU_sub_bind"/>
    <property type="match status" value="1"/>
</dbReference>
<dbReference type="InterPro" id="IPR024915">
    <property type="entry name" value="23S_rRNA_MeTrfase_RlmB"/>
</dbReference>
<keyword evidence="5 6" id="KW-0949">S-adenosyl-L-methionine</keyword>
<dbReference type="Gene3D" id="3.30.1330.30">
    <property type="match status" value="1"/>
</dbReference>
<feature type="binding site" evidence="6">
    <location>
        <position position="196"/>
    </location>
    <ligand>
        <name>S-adenosyl-L-methionine</name>
        <dbReference type="ChEBI" id="CHEBI:59789"/>
    </ligand>
</feature>
<dbReference type="SUPFAM" id="SSF55315">
    <property type="entry name" value="L30e-like"/>
    <property type="match status" value="1"/>
</dbReference>
<dbReference type="GO" id="GO:0003723">
    <property type="term" value="F:RNA binding"/>
    <property type="evidence" value="ECO:0007669"/>
    <property type="project" value="InterPro"/>
</dbReference>
<dbReference type="PANTHER" id="PTHR46429">
    <property type="entry name" value="23S RRNA (GUANOSINE-2'-O-)-METHYLTRANSFERASE RLMB"/>
    <property type="match status" value="1"/>
</dbReference>
<dbReference type="EMBL" id="MDTQ01000001">
    <property type="protein sequence ID" value="ODC05119.1"/>
    <property type="molecule type" value="Genomic_DNA"/>
</dbReference>
<keyword evidence="1 6" id="KW-0963">Cytoplasm</keyword>
<dbReference type="InterPro" id="IPR013123">
    <property type="entry name" value="SpoU_subst-bd"/>
</dbReference>
<evidence type="ECO:0000313" key="9">
    <source>
        <dbReference type="Proteomes" id="UP000094291"/>
    </source>
</evidence>